<dbReference type="PANTHER" id="PTHR15441">
    <property type="entry name" value="RIBONUCLEASE P PROTEIN SUBUNIT P14"/>
    <property type="match status" value="1"/>
</dbReference>
<dbReference type="Proteomes" id="UP000827889">
    <property type="component" value="Chromosome 7"/>
</dbReference>
<dbReference type="InterPro" id="IPR002759">
    <property type="entry name" value="Pop5/Rpp14/Rnp2-like"/>
</dbReference>
<proteinExistence type="inferred from homology"/>
<feature type="compositionally biased region" description="Basic and acidic residues" evidence="3">
    <location>
        <begin position="105"/>
        <end position="121"/>
    </location>
</feature>
<feature type="region of interest" description="Disordered" evidence="3">
    <location>
        <begin position="1"/>
        <end position="49"/>
    </location>
</feature>
<evidence type="ECO:0000313" key="5">
    <source>
        <dbReference type="RefSeq" id="XP_048137562.1"/>
    </source>
</evidence>
<feature type="compositionally biased region" description="Basic and acidic residues" evidence="3">
    <location>
        <begin position="1"/>
        <end position="10"/>
    </location>
</feature>
<evidence type="ECO:0000313" key="6">
    <source>
        <dbReference type="RefSeq" id="XP_048137563.1"/>
    </source>
</evidence>
<organism evidence="4 6">
    <name type="scientific">Rhodamnia argentea</name>
    <dbReference type="NCBI Taxonomy" id="178133"/>
    <lineage>
        <taxon>Eukaryota</taxon>
        <taxon>Viridiplantae</taxon>
        <taxon>Streptophyta</taxon>
        <taxon>Embryophyta</taxon>
        <taxon>Tracheophyta</taxon>
        <taxon>Spermatophyta</taxon>
        <taxon>Magnoliopsida</taxon>
        <taxon>eudicotyledons</taxon>
        <taxon>Gunneridae</taxon>
        <taxon>Pentapetalae</taxon>
        <taxon>rosids</taxon>
        <taxon>malvids</taxon>
        <taxon>Myrtales</taxon>
        <taxon>Myrtaceae</taxon>
        <taxon>Myrtoideae</taxon>
        <taxon>Myrteae</taxon>
        <taxon>Australasian group</taxon>
        <taxon>Rhodamnia</taxon>
    </lineage>
</organism>
<reference evidence="5 6" key="1">
    <citation type="submission" date="2025-05" db="UniProtKB">
        <authorList>
            <consortium name="RefSeq"/>
        </authorList>
    </citation>
    <scope>IDENTIFICATION</scope>
    <source>
        <tissue evidence="5 6">Leaf</tissue>
    </source>
</reference>
<dbReference type="SUPFAM" id="SSF160350">
    <property type="entry name" value="Rnp2-like"/>
    <property type="match status" value="1"/>
</dbReference>
<accession>A0ABM3HLT6</accession>
<dbReference type="RefSeq" id="XP_048137562.1">
    <property type="nucleotide sequence ID" value="XM_048281605.1"/>
</dbReference>
<evidence type="ECO:0000256" key="2">
    <source>
        <dbReference type="ARBA" id="ARBA00022694"/>
    </source>
</evidence>
<gene>
    <name evidence="5 6" type="primary">LOC115726812</name>
</gene>
<feature type="compositionally biased region" description="Basic and acidic residues" evidence="3">
    <location>
        <begin position="36"/>
        <end position="49"/>
    </location>
</feature>
<evidence type="ECO:0000313" key="4">
    <source>
        <dbReference type="Proteomes" id="UP000827889"/>
    </source>
</evidence>
<evidence type="ECO:0000256" key="1">
    <source>
        <dbReference type="ARBA" id="ARBA00010800"/>
    </source>
</evidence>
<feature type="compositionally biased region" description="Polar residues" evidence="3">
    <location>
        <begin position="18"/>
        <end position="35"/>
    </location>
</feature>
<dbReference type="GeneID" id="115726812"/>
<comment type="similarity">
    <text evidence="1">Belongs to the eukaryotic/archaeal RNase P protein component 2 family.</text>
</comment>
<dbReference type="RefSeq" id="XP_048137563.1">
    <property type="nucleotide sequence ID" value="XM_048281606.1"/>
</dbReference>
<name>A0ABM3HLT6_9MYRT</name>
<protein>
    <submittedName>
        <fullName evidence="5 6">Uncharacterized protein LOC115726812 isoform X3</fullName>
    </submittedName>
</protein>
<keyword evidence="4" id="KW-1185">Reference proteome</keyword>
<keyword evidence="2" id="KW-0819">tRNA processing</keyword>
<feature type="region of interest" description="Disordered" evidence="3">
    <location>
        <begin position="89"/>
        <end position="121"/>
    </location>
</feature>
<dbReference type="PANTHER" id="PTHR15441:SF2">
    <property type="entry name" value="RIBONUCLEASE P_MRP PROTEIN SUBUNIT POP5"/>
    <property type="match status" value="1"/>
</dbReference>
<dbReference type="Pfam" id="PF01900">
    <property type="entry name" value="RNase_P_Rpp14"/>
    <property type="match status" value="1"/>
</dbReference>
<evidence type="ECO:0000256" key="3">
    <source>
        <dbReference type="SAM" id="MobiDB-lite"/>
    </source>
</evidence>
<dbReference type="Gene3D" id="3.30.70.3250">
    <property type="entry name" value="Ribonuclease P, Pop5 subunit"/>
    <property type="match status" value="1"/>
</dbReference>
<sequence>MSGSREDSPDWLRAFKAPTNSTVTLSSDSDYSQNDSPKEEDNVDSDKLPLRKFIEVSSKSKSPDLAVKEISAHSAEKILKEESPKQILGVEDPGFSKSRKSNYRKKSEGDRRLGKVRDKVSAKKQLSKCSTRYALSRYRRWPHAQSSLSRSLAAQSHLPLSRSTLGPGNRLPRWLPSSRKEAPALCTQKRGHRRSGPQIMVGFKNRYMVMEVFLDPNRELGVDDPIILTQFNVSKAIRDSILVNFGECGLASSLGSFQVKYVNPITKLCIIRASREEHQKVWAAITLVTTVGNCPVLFNLLDLSGSIKACKKAALKCDELKFEQYKLVSGSRLSPEVIQQMHNCQEKIKILEH</sequence>
<dbReference type="InterPro" id="IPR038085">
    <property type="entry name" value="Rnp2-like_sf"/>
</dbReference>